<evidence type="ECO:0000313" key="5">
    <source>
        <dbReference type="Proteomes" id="UP000008022"/>
    </source>
</evidence>
<dbReference type="EnsemblPlants" id="ORUFI04G21210.1">
    <property type="protein sequence ID" value="ORUFI04G21210.1"/>
    <property type="gene ID" value="ORUFI04G21210"/>
</dbReference>
<protein>
    <submittedName>
        <fullName evidence="4">Uncharacterized protein</fullName>
    </submittedName>
</protein>
<dbReference type="Pfam" id="PF13561">
    <property type="entry name" value="adh_short_C2"/>
    <property type="match status" value="1"/>
</dbReference>
<dbReference type="Pfam" id="PF00106">
    <property type="entry name" value="adh_short"/>
    <property type="match status" value="2"/>
</dbReference>
<dbReference type="PANTHER" id="PTHR43490:SF78">
    <property type="entry name" value="OS04G0532100 PROTEIN"/>
    <property type="match status" value="1"/>
</dbReference>
<organism evidence="4 5">
    <name type="scientific">Oryza rufipogon</name>
    <name type="common">Brownbeard rice</name>
    <name type="synonym">Asian wild rice</name>
    <dbReference type="NCBI Taxonomy" id="4529"/>
    <lineage>
        <taxon>Eukaryota</taxon>
        <taxon>Viridiplantae</taxon>
        <taxon>Streptophyta</taxon>
        <taxon>Embryophyta</taxon>
        <taxon>Tracheophyta</taxon>
        <taxon>Spermatophyta</taxon>
        <taxon>Magnoliopsida</taxon>
        <taxon>Liliopsida</taxon>
        <taxon>Poales</taxon>
        <taxon>Poaceae</taxon>
        <taxon>BOP clade</taxon>
        <taxon>Oryzoideae</taxon>
        <taxon>Oryzeae</taxon>
        <taxon>Oryzinae</taxon>
        <taxon>Oryza</taxon>
    </lineage>
</organism>
<dbReference type="Proteomes" id="UP000008022">
    <property type="component" value="Unassembled WGS sequence"/>
</dbReference>
<dbReference type="Gramene" id="ORUFI04G21210.1">
    <property type="protein sequence ID" value="ORUFI04G21210.1"/>
    <property type="gene ID" value="ORUFI04G21210"/>
</dbReference>
<proteinExistence type="inferred from homology"/>
<sequence>MEETIFSSTHTRIAVVTGGNKGIGLEVCRQLAGNGATVVLTARDEAKGAAAVEKLHGLGLSSVIFHQLDVNNAAVGGIVPVDDPSFGLLPTEEKFSGMDGHQRIEWMWKNCRQTYDAAKAGLKTNYYGTKNVTEALLPLLQSSSDGRIVNVASSFGLLRFFTNEELKRELNDADSLSEERLDELLGMFVRDFEAGAVAERGWPTEFSAYKVAKAAMSAYARILARKRPALRVNCVDPGYVKTDLTRNSGLLTPEEGASRVVAVALLPAGGPTGALFDGGKEASFVVAVVTGGNKGIGLEVCRQLAADSITVVLTARDETRGVEAAEKLSGMGLSSVVFHQLEVTDSSSVARLADFLKTRFGKLDILASSPFPCSIDTTTTSSLPLVCFEPDQ</sequence>
<dbReference type="SUPFAM" id="SSF51735">
    <property type="entry name" value="NAD(P)-binding Rossmann-fold domains"/>
    <property type="match status" value="2"/>
</dbReference>
<dbReference type="AlphaFoldDB" id="A0A0E0PBX7"/>
<dbReference type="GO" id="GO:0016020">
    <property type="term" value="C:membrane"/>
    <property type="evidence" value="ECO:0007669"/>
    <property type="project" value="TreeGrafter"/>
</dbReference>
<accession>A0A0E0PBX7</accession>
<evidence type="ECO:0000313" key="4">
    <source>
        <dbReference type="EnsemblPlants" id="ORUFI04G21210.1"/>
    </source>
</evidence>
<keyword evidence="5" id="KW-1185">Reference proteome</keyword>
<reference evidence="4" key="2">
    <citation type="submission" date="2015-06" db="UniProtKB">
        <authorList>
            <consortium name="EnsemblPlants"/>
        </authorList>
    </citation>
    <scope>IDENTIFICATION</scope>
</reference>
<comment type="similarity">
    <text evidence="1">Belongs to the short-chain dehydrogenases/reductases (SDR) family.</text>
</comment>
<evidence type="ECO:0000256" key="3">
    <source>
        <dbReference type="ARBA" id="ARBA00023002"/>
    </source>
</evidence>
<evidence type="ECO:0000256" key="1">
    <source>
        <dbReference type="ARBA" id="ARBA00006484"/>
    </source>
</evidence>
<dbReference type="Gene3D" id="3.40.50.720">
    <property type="entry name" value="NAD(P)-binding Rossmann-like Domain"/>
    <property type="match status" value="3"/>
</dbReference>
<reference evidence="5" key="1">
    <citation type="submission" date="2013-06" db="EMBL/GenBank/DDBJ databases">
        <authorList>
            <person name="Zhao Q."/>
        </authorList>
    </citation>
    <scope>NUCLEOTIDE SEQUENCE</scope>
    <source>
        <strain evidence="5">cv. W1943</strain>
    </source>
</reference>
<dbReference type="InterPro" id="IPR002347">
    <property type="entry name" value="SDR_fam"/>
</dbReference>
<evidence type="ECO:0000256" key="2">
    <source>
        <dbReference type="ARBA" id="ARBA00022857"/>
    </source>
</evidence>
<dbReference type="InterPro" id="IPR036291">
    <property type="entry name" value="NAD(P)-bd_dom_sf"/>
</dbReference>
<name>A0A0E0PBX7_ORYRU</name>
<dbReference type="PANTHER" id="PTHR43490">
    <property type="entry name" value="(+)-NEOMENTHOL DEHYDROGENASE"/>
    <property type="match status" value="1"/>
</dbReference>
<dbReference type="GO" id="GO:0016491">
    <property type="term" value="F:oxidoreductase activity"/>
    <property type="evidence" value="ECO:0007669"/>
    <property type="project" value="UniProtKB-KW"/>
</dbReference>
<keyword evidence="3" id="KW-0560">Oxidoreductase</keyword>
<keyword evidence="2" id="KW-0521">NADP</keyword>
<dbReference type="PRINTS" id="PR00081">
    <property type="entry name" value="GDHRDH"/>
</dbReference>